<keyword evidence="3" id="KW-1185">Reference proteome</keyword>
<dbReference type="RefSeq" id="WP_093259783.1">
    <property type="nucleotide sequence ID" value="NZ_FNKK01000002.1"/>
</dbReference>
<evidence type="ECO:0008006" key="4">
    <source>
        <dbReference type="Google" id="ProtNLM"/>
    </source>
</evidence>
<gene>
    <name evidence="2" type="ORF">SAMN04489764_3251</name>
</gene>
<protein>
    <recommendedName>
        <fullName evidence="4">Plasmid replication, integration and excision activator</fullName>
    </recommendedName>
</protein>
<accession>A0A1H1FY15</accession>
<reference evidence="2 3" key="1">
    <citation type="submission" date="2016-10" db="EMBL/GenBank/DDBJ databases">
        <authorList>
            <person name="de Groot N.N."/>
        </authorList>
    </citation>
    <scope>NUCLEOTIDE SEQUENCE [LARGE SCALE GENOMIC DNA]</scope>
    <source>
        <strain evidence="2 3">DSM 43794</strain>
    </source>
</reference>
<sequence>MAIQGPIPISFALLFPHGCYLVGEISKARDFDAKGDAQAKDKTTGLPIWQVPVMDADPTLKAAQKTVTVKLLAAEEPTAPPPLPGLPFTPVEFDGIEVRPYVHQATGRLAYSITARAMRAPRPAPPGKAASTGKEATAA</sequence>
<dbReference type="EMBL" id="FNKK01000002">
    <property type="protein sequence ID" value="SDR05811.1"/>
    <property type="molecule type" value="Genomic_DNA"/>
</dbReference>
<dbReference type="OrthoDB" id="4299905at2"/>
<organism evidence="2 3">
    <name type="scientific">Thermostaphylospora chromogena</name>
    <dbReference type="NCBI Taxonomy" id="35622"/>
    <lineage>
        <taxon>Bacteria</taxon>
        <taxon>Bacillati</taxon>
        <taxon>Actinomycetota</taxon>
        <taxon>Actinomycetes</taxon>
        <taxon>Streptosporangiales</taxon>
        <taxon>Thermomonosporaceae</taxon>
        <taxon>Thermostaphylospora</taxon>
    </lineage>
</organism>
<evidence type="ECO:0000313" key="3">
    <source>
        <dbReference type="Proteomes" id="UP000217103"/>
    </source>
</evidence>
<dbReference type="STRING" id="35622.SAMN04489764_3251"/>
<dbReference type="Proteomes" id="UP000217103">
    <property type="component" value="Unassembled WGS sequence"/>
</dbReference>
<feature type="region of interest" description="Disordered" evidence="1">
    <location>
        <begin position="120"/>
        <end position="139"/>
    </location>
</feature>
<name>A0A1H1FY15_9ACTN</name>
<evidence type="ECO:0000256" key="1">
    <source>
        <dbReference type="SAM" id="MobiDB-lite"/>
    </source>
</evidence>
<evidence type="ECO:0000313" key="2">
    <source>
        <dbReference type="EMBL" id="SDR05811.1"/>
    </source>
</evidence>
<dbReference type="AlphaFoldDB" id="A0A1H1FY15"/>
<proteinExistence type="predicted"/>